<dbReference type="PANTHER" id="PTHR47064">
    <property type="entry name" value="PUTATIVE (AFU_ORTHOLOGUE AFUA_1G08990)-RELATED"/>
    <property type="match status" value="1"/>
</dbReference>
<feature type="signal peptide" evidence="1">
    <location>
        <begin position="1"/>
        <end position="21"/>
    </location>
</feature>
<accession>A0A135S0Z0</accession>
<dbReference type="PROSITE" id="PS51450">
    <property type="entry name" value="LRR"/>
    <property type="match status" value="1"/>
</dbReference>
<dbReference type="EMBL" id="JFBX01000750">
    <property type="protein sequence ID" value="KXH29575.1"/>
    <property type="molecule type" value="Genomic_DNA"/>
</dbReference>
<dbReference type="AlphaFoldDB" id="A0A135S0Z0"/>
<proteinExistence type="predicted"/>
<dbReference type="InterPro" id="IPR013658">
    <property type="entry name" value="SGL"/>
</dbReference>
<dbReference type="Pfam" id="PF08450">
    <property type="entry name" value="SGL"/>
    <property type="match status" value="1"/>
</dbReference>
<gene>
    <name evidence="3" type="ORF">CSIM01_06308</name>
</gene>
<evidence type="ECO:0000313" key="3">
    <source>
        <dbReference type="EMBL" id="KXH29575.1"/>
    </source>
</evidence>
<dbReference type="OrthoDB" id="423498at2759"/>
<dbReference type="InterPro" id="IPR011042">
    <property type="entry name" value="6-blade_b-propeller_TolB-like"/>
</dbReference>
<feature type="domain" description="SMP-30/Gluconolactonase/LRE-like region" evidence="2">
    <location>
        <begin position="230"/>
        <end position="350"/>
    </location>
</feature>
<keyword evidence="4" id="KW-1185">Reference proteome</keyword>
<name>A0A135S0Z0_9PEZI</name>
<protein>
    <recommendedName>
        <fullName evidence="2">SMP-30/Gluconolactonase/LRE-like region domain-containing protein</fullName>
    </recommendedName>
</protein>
<dbReference type="InterPro" id="IPR001611">
    <property type="entry name" value="Leu-rich_rpt"/>
</dbReference>
<evidence type="ECO:0000259" key="2">
    <source>
        <dbReference type="Pfam" id="PF08450"/>
    </source>
</evidence>
<dbReference type="InterPro" id="IPR052988">
    <property type="entry name" value="Oryzine_lactonohydrolase"/>
</dbReference>
<evidence type="ECO:0000256" key="1">
    <source>
        <dbReference type="SAM" id="SignalP"/>
    </source>
</evidence>
<comment type="caution">
    <text evidence="3">The sequence shown here is derived from an EMBL/GenBank/DDBJ whole genome shotgun (WGS) entry which is preliminary data.</text>
</comment>
<dbReference type="SUPFAM" id="SSF63829">
    <property type="entry name" value="Calcium-dependent phosphotriesterase"/>
    <property type="match status" value="1"/>
</dbReference>
<feature type="chain" id="PRO_5007801606" description="SMP-30/Gluconolactonase/LRE-like region domain-containing protein" evidence="1">
    <location>
        <begin position="22"/>
        <end position="396"/>
    </location>
</feature>
<dbReference type="Proteomes" id="UP000070328">
    <property type="component" value="Unassembled WGS sequence"/>
</dbReference>
<sequence length="396" mass="44277">MVSRYLAYACLFSVFLQTCLAQNNSIASIPYELTYLLPLPFHGNLFHSFVNSTNTSDASTNELLQSATKAPFISYDDEFLALLGQNPAIDLIEVRSGNFAGEAGVWISDRNEVWYTTWINDGPTHVEILDLNNNSIRNLTSSKPLENPNGGFYHQGLMYFTCLRDDSREWSGGVVSVDPETGHVETVLNSYFGLKFDNIDDVAWTTQPGTNNSYMFITILPFAEGSTTTDRLPQGLWRWDPQNEVLLPAISRTEFPVANGVRPSRDQKTLWVTDFGGEERSRIWGLPAQVGAPAIYRYDLNEDMWPVNKRIFGVSRMQAPDGIRIDDKGRVWTGEGEGVVVRSSQGKVIGVFNGQYFTRDPVNTAIVQFELAGDVLIVLGQNKLWTVKLAETVYSA</sequence>
<evidence type="ECO:0000313" key="4">
    <source>
        <dbReference type="Proteomes" id="UP000070328"/>
    </source>
</evidence>
<dbReference type="Gene3D" id="2.120.10.30">
    <property type="entry name" value="TolB, C-terminal domain"/>
    <property type="match status" value="1"/>
</dbReference>
<organism evidence="3 4">
    <name type="scientific">Colletotrichum simmondsii</name>
    <dbReference type="NCBI Taxonomy" id="703756"/>
    <lineage>
        <taxon>Eukaryota</taxon>
        <taxon>Fungi</taxon>
        <taxon>Dikarya</taxon>
        <taxon>Ascomycota</taxon>
        <taxon>Pezizomycotina</taxon>
        <taxon>Sordariomycetes</taxon>
        <taxon>Hypocreomycetidae</taxon>
        <taxon>Glomerellales</taxon>
        <taxon>Glomerellaceae</taxon>
        <taxon>Colletotrichum</taxon>
        <taxon>Colletotrichum acutatum species complex</taxon>
    </lineage>
</organism>
<keyword evidence="1" id="KW-0732">Signal</keyword>
<dbReference type="PANTHER" id="PTHR47064:SF2">
    <property type="entry name" value="SMP-30_GLUCONOLACTONASE_LRE-LIKE REGION DOMAIN-CONTAINING PROTEIN-RELATED"/>
    <property type="match status" value="1"/>
</dbReference>
<reference evidence="3 4" key="1">
    <citation type="submission" date="2014-02" db="EMBL/GenBank/DDBJ databases">
        <title>The genome sequence of Colletotrichum simmondsii CBS122122.</title>
        <authorList>
            <person name="Baroncelli R."/>
            <person name="Thon M.R."/>
        </authorList>
    </citation>
    <scope>NUCLEOTIDE SEQUENCE [LARGE SCALE GENOMIC DNA]</scope>
    <source>
        <strain evidence="3 4">CBS122122</strain>
    </source>
</reference>